<organism evidence="2 3">
    <name type="scientific">Bordetella genomosp. 9</name>
    <dbReference type="NCBI Taxonomy" id="1416803"/>
    <lineage>
        <taxon>Bacteria</taxon>
        <taxon>Pseudomonadati</taxon>
        <taxon>Pseudomonadota</taxon>
        <taxon>Betaproteobacteria</taxon>
        <taxon>Burkholderiales</taxon>
        <taxon>Alcaligenaceae</taxon>
        <taxon>Bordetella</taxon>
    </lineage>
</organism>
<dbReference type="SUPFAM" id="SSF54593">
    <property type="entry name" value="Glyoxalase/Bleomycin resistance protein/Dihydroxybiphenyl dioxygenase"/>
    <property type="match status" value="1"/>
</dbReference>
<dbReference type="Pfam" id="PF00903">
    <property type="entry name" value="Glyoxalase"/>
    <property type="match status" value="1"/>
</dbReference>
<name>A0A261R0N0_9BORD</name>
<dbReference type="EMBL" id="NEVJ01000003">
    <property type="protein sequence ID" value="OZI18559.1"/>
    <property type="molecule type" value="Genomic_DNA"/>
</dbReference>
<dbReference type="Proteomes" id="UP000216857">
    <property type="component" value="Unassembled WGS sequence"/>
</dbReference>
<keyword evidence="3" id="KW-1185">Reference proteome</keyword>
<protein>
    <submittedName>
        <fullName evidence="2">Glyoxalase</fullName>
    </submittedName>
</protein>
<dbReference type="OrthoDB" id="9795306at2"/>
<sequence length="158" mass="17137">MPTPSSRPIPPGMHTLTPHLICANPLAAIDFYEKAFGATLETKLMSPDGKMLMHAMLRIGDSAMMMAGECPQWGSLGPQAGQPKSMVLHLYVEDADGVIERAVAAGATLVMPATDMFWGDRYGQIDDPHGHRWSIATHKVDLTPEEIKEAMAKMPPGQ</sequence>
<proteinExistence type="predicted"/>
<dbReference type="InterPro" id="IPR004360">
    <property type="entry name" value="Glyas_Fos-R_dOase_dom"/>
</dbReference>
<dbReference type="PANTHER" id="PTHR34109">
    <property type="entry name" value="BNAUNNG04460D PROTEIN-RELATED"/>
    <property type="match status" value="1"/>
</dbReference>
<accession>A0A261R0N0</accession>
<dbReference type="PANTHER" id="PTHR34109:SF1">
    <property type="entry name" value="VOC DOMAIN-CONTAINING PROTEIN"/>
    <property type="match status" value="1"/>
</dbReference>
<evidence type="ECO:0000259" key="1">
    <source>
        <dbReference type="PROSITE" id="PS51819"/>
    </source>
</evidence>
<feature type="domain" description="VOC" evidence="1">
    <location>
        <begin position="12"/>
        <end position="138"/>
    </location>
</feature>
<gene>
    <name evidence="2" type="ORF">CAL26_12645</name>
</gene>
<dbReference type="Gene3D" id="3.30.720.120">
    <property type="match status" value="1"/>
</dbReference>
<dbReference type="Gene3D" id="3.30.720.110">
    <property type="match status" value="1"/>
</dbReference>
<comment type="caution">
    <text evidence="2">The sequence shown here is derived from an EMBL/GenBank/DDBJ whole genome shotgun (WGS) entry which is preliminary data.</text>
</comment>
<evidence type="ECO:0000313" key="3">
    <source>
        <dbReference type="Proteomes" id="UP000216857"/>
    </source>
</evidence>
<dbReference type="InterPro" id="IPR037523">
    <property type="entry name" value="VOC_core"/>
</dbReference>
<dbReference type="InterPro" id="IPR029068">
    <property type="entry name" value="Glyas_Bleomycin-R_OHBP_Dase"/>
</dbReference>
<reference evidence="2" key="1">
    <citation type="submission" date="2017-05" db="EMBL/GenBank/DDBJ databases">
        <title>Complete and WGS of Bordetella genogroups.</title>
        <authorList>
            <person name="Spilker T."/>
            <person name="Lipuma J."/>
        </authorList>
    </citation>
    <scope>NUCLEOTIDE SEQUENCE</scope>
    <source>
        <strain evidence="2">AU21707</strain>
    </source>
</reference>
<dbReference type="CDD" id="cd07246">
    <property type="entry name" value="VOC_like"/>
    <property type="match status" value="1"/>
</dbReference>
<dbReference type="RefSeq" id="WP_094847245.1">
    <property type="nucleotide sequence ID" value="NZ_NEVJ01000003.1"/>
</dbReference>
<evidence type="ECO:0000313" key="2">
    <source>
        <dbReference type="EMBL" id="OZI18559.1"/>
    </source>
</evidence>
<dbReference type="PROSITE" id="PS51819">
    <property type="entry name" value="VOC"/>
    <property type="match status" value="1"/>
</dbReference>
<dbReference type="AlphaFoldDB" id="A0A261R0N0"/>